<dbReference type="KEGG" id="vg:15010927"/>
<dbReference type="EMBL" id="HQ633071">
    <property type="protein sequence ID" value="AGH31539.1"/>
    <property type="molecule type" value="Genomic_DNA"/>
</dbReference>
<sequence>MEVIVHNLISYNQLAGWKESFKRFGKTLDKSIEESDLINDYYNCLIECDDNQSSCKRICREVLRE</sequence>
<dbReference type="OrthoDB" id="27539at10239"/>
<evidence type="ECO:0000313" key="1">
    <source>
        <dbReference type="EMBL" id="AGH31539.1"/>
    </source>
</evidence>
<name>M4QT60_9CAUD</name>
<dbReference type="GeneID" id="15010927"/>
<dbReference type="RefSeq" id="YP_007674391.1">
    <property type="nucleotide sequence ID" value="NC_020851.1"/>
</dbReference>
<evidence type="ECO:0000313" key="2">
    <source>
        <dbReference type="Proteomes" id="UP000201252"/>
    </source>
</evidence>
<protein>
    <submittedName>
        <fullName evidence="1">Uncharacterized protein</fullName>
    </submittedName>
</protein>
<organism evidence="1 2">
    <name type="scientific">Synechococcus phage S-SKS1</name>
    <dbReference type="NCBI Taxonomy" id="754042"/>
    <lineage>
        <taxon>Viruses</taxon>
        <taxon>Duplodnaviria</taxon>
        <taxon>Heunggongvirae</taxon>
        <taxon>Uroviricota</taxon>
        <taxon>Caudoviricetes</taxon>
        <taxon>Llyrvirus</taxon>
        <taxon>Llyrvirus SSKS1</taxon>
    </lineage>
</organism>
<dbReference type="Proteomes" id="UP000201252">
    <property type="component" value="Segment"/>
</dbReference>
<keyword evidence="2" id="KW-1185">Reference proteome</keyword>
<gene>
    <name evidence="1" type="ORF">SWZG_00026</name>
</gene>
<proteinExistence type="predicted"/>
<accession>M4QT60</accession>
<reference evidence="1 2" key="1">
    <citation type="submission" date="2010-10" db="EMBL/GenBank/DDBJ databases">
        <title>The Genome Sequence of Synechococcus phage S-SKS1.</title>
        <authorList>
            <consortium name="The Broad Institute Genome Sequencing Platform"/>
            <person name="Henn M.R."/>
            <person name="Clokie M."/>
            <person name="Levin J."/>
            <person name="Malboeuf C."/>
            <person name="Casali M."/>
            <person name="Russ C."/>
            <person name="Lennon N."/>
            <person name="Chapman S.B."/>
            <person name="Erlich R."/>
            <person name="Young S.K."/>
            <person name="Yandava C."/>
            <person name="Zeng Q."/>
            <person name="Alvarado L."/>
            <person name="Anderson S."/>
            <person name="Berlin A."/>
            <person name="Chen Z."/>
            <person name="Freedman E."/>
            <person name="Gellesch M."/>
            <person name="Goldberg J."/>
            <person name="Green L."/>
            <person name="Griggs A."/>
            <person name="Gujja S."/>
            <person name="Heilman E.R."/>
            <person name="Heiman D."/>
            <person name="Hollinger A."/>
            <person name="Howarth C."/>
            <person name="Larson L."/>
            <person name="Mehta T."/>
            <person name="Pearson M."/>
            <person name="Roberts A."/>
            <person name="Ryan E."/>
            <person name="Saif S."/>
            <person name="Shea T."/>
            <person name="Shenoy N."/>
            <person name="Sisk P."/>
            <person name="Stolte C."/>
            <person name="Sykes S."/>
            <person name="White J."/>
            <person name="Haas B."/>
            <person name="Nusbaum C."/>
            <person name="Birren B."/>
        </authorList>
    </citation>
    <scope>NUCLEOTIDE SEQUENCE [LARGE SCALE GENOMIC DNA]</scope>
</reference>